<evidence type="ECO:0000256" key="1">
    <source>
        <dbReference type="ARBA" id="ARBA00005439"/>
    </source>
</evidence>
<dbReference type="Gene3D" id="3.10.20.80">
    <property type="entry name" value="Translation initiation factor 3 (IF-3), N-terminal domain"/>
    <property type="match status" value="1"/>
</dbReference>
<dbReference type="GO" id="GO:0003743">
    <property type="term" value="F:translation initiation factor activity"/>
    <property type="evidence" value="ECO:0007669"/>
    <property type="project" value="UniProtKB-UniRule"/>
</dbReference>
<keyword evidence="4" id="KW-0963">Cytoplasm</keyword>
<proteinExistence type="inferred from homology"/>
<dbReference type="Pfam" id="PF00707">
    <property type="entry name" value="IF3_C"/>
    <property type="match status" value="1"/>
</dbReference>
<evidence type="ECO:0000259" key="7">
    <source>
        <dbReference type="Pfam" id="PF00707"/>
    </source>
</evidence>
<dbReference type="NCBIfam" id="TIGR00168">
    <property type="entry name" value="infC"/>
    <property type="match status" value="1"/>
</dbReference>
<accession>A0A2C6DL16</accession>
<evidence type="ECO:0000256" key="3">
    <source>
        <dbReference type="ARBA" id="ARBA00022917"/>
    </source>
</evidence>
<evidence type="ECO:0000256" key="6">
    <source>
        <dbReference type="RuleBase" id="RU000646"/>
    </source>
</evidence>
<dbReference type="SUPFAM" id="SSF55200">
    <property type="entry name" value="Translation initiation factor IF3, C-terminal domain"/>
    <property type="match status" value="1"/>
</dbReference>
<dbReference type="InterPro" id="IPR019815">
    <property type="entry name" value="Translation_initiation_fac_3_C"/>
</dbReference>
<dbReference type="InterPro" id="IPR036787">
    <property type="entry name" value="T_IF-3_N_sf"/>
</dbReference>
<dbReference type="InterPro" id="IPR036788">
    <property type="entry name" value="T_IF-3_C_sf"/>
</dbReference>
<gene>
    <name evidence="4" type="primary">infC</name>
    <name evidence="9" type="ORF">CRN84_17550</name>
</gene>
<dbReference type="Proteomes" id="UP000224974">
    <property type="component" value="Unassembled WGS sequence"/>
</dbReference>
<reference evidence="10" key="1">
    <citation type="submission" date="2017-09" db="EMBL/GenBank/DDBJ databases">
        <title>FDA dAtabase for Regulatory Grade micrObial Sequences (FDA-ARGOS): Supporting development and validation of Infectious Disease Dx tests.</title>
        <authorList>
            <person name="Minogue T."/>
            <person name="Wolcott M."/>
            <person name="Wasieloski L."/>
            <person name="Aguilar W."/>
            <person name="Moore D."/>
            <person name="Tallon L."/>
            <person name="Sadzewicz L."/>
            <person name="Ott S."/>
            <person name="Zhao X."/>
            <person name="Nagaraj S."/>
            <person name="Vavikolanu K."/>
            <person name="Aluvathingal J."/>
            <person name="Nadendla S."/>
            <person name="Sichtig H."/>
        </authorList>
    </citation>
    <scope>NUCLEOTIDE SEQUENCE [LARGE SCALE GENOMIC DNA]</scope>
    <source>
        <strain evidence="10">FDAARGOS_387</strain>
    </source>
</reference>
<sequence>MKGGKRVQTARPNRINTEIRAREVRLTGIDGEQIGIVSLNEALQKAEEAGVDLVEISPNAEPPVCRVMDYGKFLYEKSKATKEQKKKQKVVQIKEIKFRPGTDDGDYQVKLRNLIRFLEDGDKAKITLRFRGREMAHQQIGMEVLNRVRDDLAELAVVESYPSRIEGRQMVMVLAPKKKQ</sequence>
<feature type="domain" description="Translation initiation factor 3 N-terminal" evidence="8">
    <location>
        <begin position="15"/>
        <end position="84"/>
    </location>
</feature>
<dbReference type="OrthoDB" id="9806014at2"/>
<dbReference type="GO" id="GO:0032790">
    <property type="term" value="P:ribosome disassembly"/>
    <property type="evidence" value="ECO:0007669"/>
    <property type="project" value="TreeGrafter"/>
</dbReference>
<comment type="subcellular location">
    <subcellularLocation>
        <location evidence="4 6">Cytoplasm</location>
    </subcellularLocation>
</comment>
<keyword evidence="10" id="KW-1185">Reference proteome</keyword>
<keyword evidence="2 4" id="KW-0396">Initiation factor</keyword>
<organism evidence="9 10">
    <name type="scientific">Budvicia aquatica</name>
    <dbReference type="NCBI Taxonomy" id="82979"/>
    <lineage>
        <taxon>Bacteria</taxon>
        <taxon>Pseudomonadati</taxon>
        <taxon>Pseudomonadota</taxon>
        <taxon>Gammaproteobacteria</taxon>
        <taxon>Enterobacterales</taxon>
        <taxon>Budviciaceae</taxon>
        <taxon>Budvicia</taxon>
    </lineage>
</organism>
<comment type="similarity">
    <text evidence="1 4 6">Belongs to the IF-3 family.</text>
</comment>
<comment type="caution">
    <text evidence="9">The sequence shown here is derived from an EMBL/GenBank/DDBJ whole genome shotgun (WGS) entry which is preliminary data.</text>
</comment>
<dbReference type="Pfam" id="PF05198">
    <property type="entry name" value="IF3_N"/>
    <property type="match status" value="1"/>
</dbReference>
<dbReference type="InterPro" id="IPR019813">
    <property type="entry name" value="Translation_initiation_fac3_CS"/>
</dbReference>
<keyword evidence="3 4" id="KW-0648">Protein biosynthesis</keyword>
<feature type="domain" description="Translation initiation factor 3 C-terminal" evidence="7">
    <location>
        <begin position="91"/>
        <end position="177"/>
    </location>
</feature>
<dbReference type="AlphaFoldDB" id="A0A2C6DL16"/>
<dbReference type="FunFam" id="3.10.20.80:FF:000001">
    <property type="entry name" value="Translation initiation factor IF-3"/>
    <property type="match status" value="1"/>
</dbReference>
<evidence type="ECO:0000256" key="2">
    <source>
        <dbReference type="ARBA" id="ARBA00022540"/>
    </source>
</evidence>
<evidence type="ECO:0000256" key="4">
    <source>
        <dbReference type="HAMAP-Rule" id="MF_00080"/>
    </source>
</evidence>
<comment type="subunit">
    <text evidence="4 6">Monomer.</text>
</comment>
<dbReference type="InterPro" id="IPR019814">
    <property type="entry name" value="Translation_initiation_fac_3_N"/>
</dbReference>
<dbReference type="PANTHER" id="PTHR10938">
    <property type="entry name" value="TRANSLATION INITIATION FACTOR IF-3"/>
    <property type="match status" value="1"/>
</dbReference>
<dbReference type="PANTHER" id="PTHR10938:SF0">
    <property type="entry name" value="TRANSLATION INITIATION FACTOR IF-3, MITOCHONDRIAL"/>
    <property type="match status" value="1"/>
</dbReference>
<dbReference type="PROSITE" id="PS00938">
    <property type="entry name" value="IF3"/>
    <property type="match status" value="1"/>
</dbReference>
<evidence type="ECO:0000313" key="9">
    <source>
        <dbReference type="EMBL" id="PHI31008.1"/>
    </source>
</evidence>
<dbReference type="FunFam" id="3.30.110.10:FF:000001">
    <property type="entry name" value="Translation initiation factor IF-3"/>
    <property type="match status" value="1"/>
</dbReference>
<dbReference type="STRING" id="1111728.GCA_000427805_02328"/>
<dbReference type="EMBL" id="PDDX01000001">
    <property type="protein sequence ID" value="PHI31008.1"/>
    <property type="molecule type" value="Genomic_DNA"/>
</dbReference>
<dbReference type="SUPFAM" id="SSF54364">
    <property type="entry name" value="Translation initiation factor IF3, N-terminal domain"/>
    <property type="match status" value="1"/>
</dbReference>
<evidence type="ECO:0000313" key="10">
    <source>
        <dbReference type="Proteomes" id="UP000224974"/>
    </source>
</evidence>
<comment type="function">
    <text evidence="4 6">IF-3 binds to the 30S ribosomal subunit and shifts the equilibrium between 70S ribosomes and their 50S and 30S subunits in favor of the free subunits, thus enhancing the availability of 30S subunits on which protein synthesis initiation begins.</text>
</comment>
<dbReference type="Gene3D" id="3.30.110.10">
    <property type="entry name" value="Translation initiation factor 3 (IF-3), C-terminal domain"/>
    <property type="match status" value="1"/>
</dbReference>
<dbReference type="HAMAP" id="MF_00080">
    <property type="entry name" value="IF_3"/>
    <property type="match status" value="1"/>
</dbReference>
<dbReference type="GO" id="GO:0016020">
    <property type="term" value="C:membrane"/>
    <property type="evidence" value="ECO:0007669"/>
    <property type="project" value="TreeGrafter"/>
</dbReference>
<dbReference type="RefSeq" id="WP_071605873.1">
    <property type="nucleotide sequence ID" value="NZ_BRLG01000017.1"/>
</dbReference>
<name>A0A2C6DL16_9GAMM</name>
<dbReference type="GO" id="GO:0043022">
    <property type="term" value="F:ribosome binding"/>
    <property type="evidence" value="ECO:0007669"/>
    <property type="project" value="UniProtKB-ARBA"/>
</dbReference>
<evidence type="ECO:0000256" key="5">
    <source>
        <dbReference type="NCBIfam" id="TIGR00168"/>
    </source>
</evidence>
<protein>
    <recommendedName>
        <fullName evidence="4 5">Translation initiation factor IF-3</fullName>
    </recommendedName>
</protein>
<dbReference type="InterPro" id="IPR001288">
    <property type="entry name" value="Translation_initiation_fac_3"/>
</dbReference>
<dbReference type="GO" id="GO:0005829">
    <property type="term" value="C:cytosol"/>
    <property type="evidence" value="ECO:0007669"/>
    <property type="project" value="TreeGrafter"/>
</dbReference>
<evidence type="ECO:0000259" key="8">
    <source>
        <dbReference type="Pfam" id="PF05198"/>
    </source>
</evidence>